<dbReference type="PANTHER" id="PTHR34630">
    <property type="entry name" value="OS11G0677101 PROTEIN"/>
    <property type="match status" value="1"/>
</dbReference>
<sequence length="376" mass="41709">MHSQARADALVGPLGVECDVEWQHPVERLDVQESCGASGKELTKLLTHLPRLSMLCIINCENITQLAVGVDLERTTSAASEVEQHKDEDGLLLFLANLSESLREMRIRNCPDLALVDPPSIFFPALQSLERLQIFGSPKILPAGSPSCCRFPSSLQELDLSDVQGMGTLEPLSNLTSLTKLRLGNCGKDLRCKGLEPLLTARGQLRDLIVIRSPRFFAGWTPNPRRVQLQDELGQGQKLQQLGSFKLLTDDHMGLLAAPICSFLSYSLTHLNLCEDDKIERFTKEQEDSLHLLTSLQRLDFGSFSKLQSLPAELHKFTNLKQLGVRSCPAVRSLPKDGLPKSLQELDVGECDNAELMQQCRGLVGTIPKIRLQPRD</sequence>
<dbReference type="SMR" id="A0A3B6SR28"/>
<evidence type="ECO:0000313" key="2">
    <source>
        <dbReference type="Proteomes" id="UP000019116"/>
    </source>
</evidence>
<dbReference type="InterPro" id="IPR032675">
    <property type="entry name" value="LRR_dom_sf"/>
</dbReference>
<name>A0A3B6SR28_WHEAT</name>
<proteinExistence type="predicted"/>
<reference evidence="1" key="2">
    <citation type="submission" date="2018-10" db="UniProtKB">
        <authorList>
            <consortium name="EnsemblPlants"/>
        </authorList>
    </citation>
    <scope>IDENTIFICATION</scope>
</reference>
<keyword evidence="2" id="KW-1185">Reference proteome</keyword>
<dbReference type="SUPFAM" id="SSF52047">
    <property type="entry name" value="RNI-like"/>
    <property type="match status" value="1"/>
</dbReference>
<dbReference type="Gramene" id="TraesCS7B03G1334800.1">
    <property type="protein sequence ID" value="TraesCS7B03G1334800.1.CDS"/>
    <property type="gene ID" value="TraesCS7B03G1334800"/>
</dbReference>
<protein>
    <submittedName>
        <fullName evidence="1">Uncharacterized protein</fullName>
    </submittedName>
</protein>
<dbReference type="Proteomes" id="UP000019116">
    <property type="component" value="Chromosome 7B"/>
</dbReference>
<dbReference type="OrthoDB" id="695275at2759"/>
<dbReference type="AlphaFoldDB" id="A0A3B6SR28"/>
<organism evidence="1">
    <name type="scientific">Triticum aestivum</name>
    <name type="common">Wheat</name>
    <dbReference type="NCBI Taxonomy" id="4565"/>
    <lineage>
        <taxon>Eukaryota</taxon>
        <taxon>Viridiplantae</taxon>
        <taxon>Streptophyta</taxon>
        <taxon>Embryophyta</taxon>
        <taxon>Tracheophyta</taxon>
        <taxon>Spermatophyta</taxon>
        <taxon>Magnoliopsida</taxon>
        <taxon>Liliopsida</taxon>
        <taxon>Poales</taxon>
        <taxon>Poaceae</taxon>
        <taxon>BOP clade</taxon>
        <taxon>Pooideae</taxon>
        <taxon>Triticodae</taxon>
        <taxon>Triticeae</taxon>
        <taxon>Triticinae</taxon>
        <taxon>Triticum</taxon>
    </lineage>
</organism>
<evidence type="ECO:0000313" key="1">
    <source>
        <dbReference type="EnsemblPlants" id="TraesCS7B02G493000.2"/>
    </source>
</evidence>
<dbReference type="EnsemblPlants" id="TraesCS7B02G493000.2">
    <property type="protein sequence ID" value="TraesCS7B02G493000.2"/>
    <property type="gene ID" value="TraesCS7B02G493000"/>
</dbReference>
<dbReference type="Gramene" id="TraesCS7B02G493000.2">
    <property type="protein sequence ID" value="TraesCS7B02G493000.2"/>
    <property type="gene ID" value="TraesCS7B02G493000"/>
</dbReference>
<reference evidence="1" key="1">
    <citation type="submission" date="2018-08" db="EMBL/GenBank/DDBJ databases">
        <authorList>
            <person name="Rossello M."/>
        </authorList>
    </citation>
    <scope>NUCLEOTIDE SEQUENCE [LARGE SCALE GENOMIC DNA]</scope>
    <source>
        <strain evidence="1">cv. Chinese Spring</strain>
    </source>
</reference>
<accession>A0A3B6SR28</accession>
<dbReference type="Gene3D" id="3.80.10.10">
    <property type="entry name" value="Ribonuclease Inhibitor"/>
    <property type="match status" value="2"/>
</dbReference>
<dbReference type="PANTHER" id="PTHR34630:SF100">
    <property type="entry name" value="OS02G0118900 PROTEIN"/>
    <property type="match status" value="1"/>
</dbReference>